<dbReference type="InterPro" id="IPR027417">
    <property type="entry name" value="P-loop_NTPase"/>
</dbReference>
<dbReference type="PROSITE" id="PS50082">
    <property type="entry name" value="WD_REPEATS_2"/>
    <property type="match status" value="14"/>
</dbReference>
<feature type="repeat" description="WD" evidence="3">
    <location>
        <begin position="1082"/>
        <end position="1123"/>
    </location>
</feature>
<organism evidence="5 6">
    <name type="scientific">Leptolyngbya cf. ectocarpi LEGE 11479</name>
    <dbReference type="NCBI Taxonomy" id="1828722"/>
    <lineage>
        <taxon>Bacteria</taxon>
        <taxon>Bacillati</taxon>
        <taxon>Cyanobacteriota</taxon>
        <taxon>Cyanophyceae</taxon>
        <taxon>Leptolyngbyales</taxon>
        <taxon>Leptolyngbyaceae</taxon>
        <taxon>Leptolyngbya group</taxon>
        <taxon>Leptolyngbya</taxon>
    </lineage>
</organism>
<dbReference type="PANTHER" id="PTHR19879:SF9">
    <property type="entry name" value="TRANSCRIPTION INITIATION FACTOR TFIID SUBUNIT 5"/>
    <property type="match status" value="1"/>
</dbReference>
<reference evidence="5" key="1">
    <citation type="submission" date="2020-10" db="EMBL/GenBank/DDBJ databases">
        <authorList>
            <person name="Castelo-Branco R."/>
            <person name="Eusebio N."/>
            <person name="Adriana R."/>
            <person name="Vieira A."/>
            <person name="Brugerolle De Fraissinette N."/>
            <person name="Rezende De Castro R."/>
            <person name="Schneider M.P."/>
            <person name="Vasconcelos V."/>
            <person name="Leao P.N."/>
        </authorList>
    </citation>
    <scope>NUCLEOTIDE SEQUENCE</scope>
    <source>
        <strain evidence="5">LEGE 11479</strain>
    </source>
</reference>
<dbReference type="SUPFAM" id="SSF48452">
    <property type="entry name" value="TPR-like"/>
    <property type="match status" value="1"/>
</dbReference>
<dbReference type="Pfam" id="PF26355">
    <property type="entry name" value="HTH_VMAP-M9"/>
    <property type="match status" value="1"/>
</dbReference>
<dbReference type="SUPFAM" id="SSF46894">
    <property type="entry name" value="C-terminal effector domain of the bipartite response regulators"/>
    <property type="match status" value="1"/>
</dbReference>
<evidence type="ECO:0000259" key="4">
    <source>
        <dbReference type="SMART" id="SM01043"/>
    </source>
</evidence>
<dbReference type="Pfam" id="PF00931">
    <property type="entry name" value="NB-ARC"/>
    <property type="match status" value="1"/>
</dbReference>
<dbReference type="InterPro" id="IPR020472">
    <property type="entry name" value="WD40_PAC1"/>
</dbReference>
<evidence type="ECO:0000313" key="6">
    <source>
        <dbReference type="Proteomes" id="UP000615026"/>
    </source>
</evidence>
<sequence>MDFDRALALVNDAMSAASGRLISDAELALFKGAWYGQTYEVIAEESGYAASYFTRIVGPKFWKNLSQALGEKVSKTSFRAAIEKRHRLGEALPPSIPEAPPAPSSFYATPASPTLSIDWGEAPDVTAFYGRQSELHTLTQWAVDDRCRLIGVLGMGGIGKTTLTAKFIEVLEAQADCPFTHIIWRSLRNGPPLTEWLDEVVSFVSDQQDTEATPKRLLHWLRQSRCLLVLDNMETLLHGGERAGCFRSDYADYGELLKLLTETRHKSCVILTSREKPAVLGAFEGINLPVRSQSLTGSPEAAIALLNAKGLLGTDTEKQSLGERYSYSPLALKIVATSIQSLFEGRIDLFLAEDTLVFNGLQRLLDQQFDRLMALEKTVMIWLAVNREWTAIGELVEDIQPPVARIQVLETLESLSWRSLIEKQGGRYTQQPVVMEYVTSQFIQQVLQELNGADLALFLSHALLKTTVKDYIRLSQQRLILQPIAHQFARSFSAKAILEQQIQRLLTTLRQRSQPGYGAGNLLNLCIDLGVDLAGLDFSHLPIHQAYLQQTCLHQASFVGATFIHTAFTQTFGNVLAVTFSPNGQLVAASDTNGQIWLWRTDQLEQPYLTWQGHGNWVWSLDFSPDSQILASGCDDDDDTLKLWDVHTGQHLRTLMVPDSRVRTVGWQPQQTIIASSGVDGAVRLWDPETGDCVNTLEGHSNKSSALAWCPRQGHLLATGSADQTIKIWDTATGDCLRTMEVGEGVFAIAWHPHRQLLANGTKNGDVQIWDSNTGELLHSLQGHQKCIWSVAWNRDGSLLASGGDDRSIRLWDTHTGQCLRILQGHQNIVRAVRWRPEADNISQDTFEMLASGSFDQTVRLWNPRADASLKVLQGYRNDLQALAWHPKNTLVASGGHDCQVRLWDIHTGQCLSTLSGHSRPIWAVAWSHEGQLASSGDDQTIRLWNMDTHQVDAVLKGHQGSIWGLAWHPDNNLLASASHDQTVRLWDTETGRCVTTFKGHKSFARAVAWSPDGQILASGSYDQTLRLWDVATGDCLHVLHDPDNWVWKMAFSPNGKTLVTGSTNGDVKLWQVSTGKHIQTLKGHQNSVWALAWRPNGRTLVSSSCDQTVRIWRVSDGQCLQVFKGHTNLIWRMALSPDGKTIASCGSDETIRVWDAVAGTCLKVLRPIRPYEGMNISDVQGLTDAQQINLKRLGAIMQVPDTAELPEAPLPKRVIASQSETSPLEIQLFGGLTVTYQQKIVSNLGTSRTQSLLVYLLLHRHTNQSRQQIALSLWPDSVDSQARTNLRKELHNLRRHLPEAEIYLQKNASQLGWQNQAPFWLDVAAFEAALARVNEQSEADPLPQLEQAVSLYKGDLLPAMYDEWLGPLRDDLQQQFSQALAQLVTLLTKQEKYAIALTYGERLLRLDPLREPTYQQLMQLHDRLGHRAMALQIYHQCMTTLRDELGIDPSSTTQQLYSQLLQ</sequence>
<dbReference type="PRINTS" id="PR00364">
    <property type="entry name" value="DISEASERSIST"/>
</dbReference>
<feature type="repeat" description="WD" evidence="3">
    <location>
        <begin position="998"/>
        <end position="1039"/>
    </location>
</feature>
<dbReference type="Pfam" id="PF00400">
    <property type="entry name" value="WD40"/>
    <property type="match status" value="9"/>
</dbReference>
<feature type="repeat" description="WD" evidence="3">
    <location>
        <begin position="873"/>
        <end position="914"/>
    </location>
</feature>
<dbReference type="Pfam" id="PF23414">
    <property type="entry name" value="Beta-prop_EML_2"/>
    <property type="match status" value="1"/>
</dbReference>
<feature type="repeat" description="WD" evidence="3">
    <location>
        <begin position="611"/>
        <end position="654"/>
    </location>
</feature>
<evidence type="ECO:0000313" key="5">
    <source>
        <dbReference type="EMBL" id="MBE9066195.1"/>
    </source>
</evidence>
<dbReference type="PANTHER" id="PTHR19879">
    <property type="entry name" value="TRANSCRIPTION INITIATION FACTOR TFIID"/>
    <property type="match status" value="1"/>
</dbReference>
<dbReference type="GO" id="GO:0006355">
    <property type="term" value="P:regulation of DNA-templated transcription"/>
    <property type="evidence" value="ECO:0007669"/>
    <property type="project" value="InterPro"/>
</dbReference>
<dbReference type="PROSITE" id="PS00678">
    <property type="entry name" value="WD_REPEATS_1"/>
    <property type="match status" value="6"/>
</dbReference>
<dbReference type="InterPro" id="IPR058651">
    <property type="entry name" value="HTH_VMAP-M9"/>
</dbReference>
<dbReference type="InterPro" id="IPR011990">
    <property type="entry name" value="TPR-like_helical_dom_sf"/>
</dbReference>
<protein>
    <recommendedName>
        <fullName evidence="4">Bacterial transcriptional activator domain-containing protein</fullName>
    </recommendedName>
</protein>
<dbReference type="Pfam" id="PF03704">
    <property type="entry name" value="BTAD"/>
    <property type="match status" value="1"/>
</dbReference>
<accession>A0A928WZ96</accession>
<comment type="caution">
    <text evidence="5">The sequence shown here is derived from an EMBL/GenBank/DDBJ whole genome shotgun (WGS) entry which is preliminary data.</text>
</comment>
<dbReference type="SMART" id="SM01043">
    <property type="entry name" value="BTAD"/>
    <property type="match status" value="1"/>
</dbReference>
<feature type="repeat" description="WD" evidence="3">
    <location>
        <begin position="697"/>
        <end position="739"/>
    </location>
</feature>
<proteinExistence type="predicted"/>
<keyword evidence="6" id="KW-1185">Reference proteome</keyword>
<feature type="repeat" description="WD" evidence="3">
    <location>
        <begin position="1040"/>
        <end position="1081"/>
    </location>
</feature>
<name>A0A928WZ96_LEPEC</name>
<dbReference type="InterPro" id="IPR055442">
    <property type="entry name" value="Beta-prop_EML-like_2nd"/>
</dbReference>
<dbReference type="GO" id="GO:0005829">
    <property type="term" value="C:cytosol"/>
    <property type="evidence" value="ECO:0007669"/>
    <property type="project" value="UniProtKB-ARBA"/>
</dbReference>
<feature type="repeat" description="WD" evidence="3">
    <location>
        <begin position="915"/>
        <end position="955"/>
    </location>
</feature>
<dbReference type="InterPro" id="IPR005158">
    <property type="entry name" value="BTAD"/>
</dbReference>
<evidence type="ECO:0000256" key="3">
    <source>
        <dbReference type="PROSITE-ProRule" id="PRU00221"/>
    </source>
</evidence>
<feature type="repeat" description="WD" evidence="3">
    <location>
        <begin position="746"/>
        <end position="780"/>
    </location>
</feature>
<feature type="repeat" description="WD" evidence="3">
    <location>
        <begin position="781"/>
        <end position="822"/>
    </location>
</feature>
<keyword evidence="2" id="KW-0677">Repeat</keyword>
<dbReference type="Gene3D" id="3.40.50.300">
    <property type="entry name" value="P-loop containing nucleotide triphosphate hydrolases"/>
    <property type="match status" value="1"/>
</dbReference>
<gene>
    <name evidence="5" type="ORF">IQ260_05975</name>
</gene>
<feature type="repeat" description="WD" evidence="3">
    <location>
        <begin position="568"/>
        <end position="599"/>
    </location>
</feature>
<feature type="repeat" description="WD" evidence="3">
    <location>
        <begin position="823"/>
        <end position="872"/>
    </location>
</feature>
<dbReference type="Gene3D" id="2.130.10.10">
    <property type="entry name" value="YVTN repeat-like/Quinoprotein amine dehydrogenase"/>
    <property type="match status" value="6"/>
</dbReference>
<keyword evidence="1 3" id="KW-0853">WD repeat</keyword>
<dbReference type="GO" id="GO:0003677">
    <property type="term" value="F:DNA binding"/>
    <property type="evidence" value="ECO:0007669"/>
    <property type="project" value="InterPro"/>
</dbReference>
<feature type="repeat" description="WD" evidence="3">
    <location>
        <begin position="1124"/>
        <end position="1165"/>
    </location>
</feature>
<dbReference type="InterPro" id="IPR001680">
    <property type="entry name" value="WD40_rpt"/>
</dbReference>
<evidence type="ECO:0000256" key="2">
    <source>
        <dbReference type="ARBA" id="ARBA00022737"/>
    </source>
</evidence>
<dbReference type="SUPFAM" id="SSF52540">
    <property type="entry name" value="P-loop containing nucleoside triphosphate hydrolases"/>
    <property type="match status" value="1"/>
</dbReference>
<dbReference type="InterPro" id="IPR016032">
    <property type="entry name" value="Sig_transdc_resp-reg_C-effctor"/>
</dbReference>
<feature type="domain" description="Bacterial transcriptional activator" evidence="4">
    <location>
        <begin position="1322"/>
        <end position="1462"/>
    </location>
</feature>
<dbReference type="InterPro" id="IPR019775">
    <property type="entry name" value="WD40_repeat_CS"/>
</dbReference>
<dbReference type="PRINTS" id="PR00320">
    <property type="entry name" value="GPROTEINBRPT"/>
</dbReference>
<dbReference type="CDD" id="cd00200">
    <property type="entry name" value="WD40"/>
    <property type="match status" value="2"/>
</dbReference>
<feature type="repeat" description="WD" evidence="3">
    <location>
        <begin position="655"/>
        <end position="696"/>
    </location>
</feature>
<dbReference type="InterPro" id="IPR015943">
    <property type="entry name" value="WD40/YVTN_repeat-like_dom_sf"/>
</dbReference>
<dbReference type="GO" id="GO:0043531">
    <property type="term" value="F:ADP binding"/>
    <property type="evidence" value="ECO:0007669"/>
    <property type="project" value="InterPro"/>
</dbReference>
<feature type="repeat" description="WD" evidence="3">
    <location>
        <begin position="956"/>
        <end position="997"/>
    </location>
</feature>
<dbReference type="SUPFAM" id="SSF50978">
    <property type="entry name" value="WD40 repeat-like"/>
    <property type="match status" value="2"/>
</dbReference>
<dbReference type="InterPro" id="IPR002182">
    <property type="entry name" value="NB-ARC"/>
</dbReference>
<dbReference type="InterPro" id="IPR036322">
    <property type="entry name" value="WD40_repeat_dom_sf"/>
</dbReference>
<dbReference type="SMART" id="SM00320">
    <property type="entry name" value="WD40"/>
    <property type="match status" value="14"/>
</dbReference>
<dbReference type="Gene3D" id="1.25.40.10">
    <property type="entry name" value="Tetratricopeptide repeat domain"/>
    <property type="match status" value="1"/>
</dbReference>
<dbReference type="PROSITE" id="PS50294">
    <property type="entry name" value="WD_REPEATS_REGION"/>
    <property type="match status" value="11"/>
</dbReference>
<dbReference type="InterPro" id="IPR036388">
    <property type="entry name" value="WH-like_DNA-bd_sf"/>
</dbReference>
<evidence type="ECO:0000256" key="1">
    <source>
        <dbReference type="ARBA" id="ARBA00022574"/>
    </source>
</evidence>
<dbReference type="EMBL" id="JADEXP010000032">
    <property type="protein sequence ID" value="MBE9066195.1"/>
    <property type="molecule type" value="Genomic_DNA"/>
</dbReference>
<dbReference type="Gene3D" id="1.10.10.10">
    <property type="entry name" value="Winged helix-like DNA-binding domain superfamily/Winged helix DNA-binding domain"/>
    <property type="match status" value="1"/>
</dbReference>
<dbReference type="Proteomes" id="UP000615026">
    <property type="component" value="Unassembled WGS sequence"/>
</dbReference>